<protein>
    <submittedName>
        <fullName evidence="1">Uncharacterized protein</fullName>
    </submittedName>
</protein>
<dbReference type="OrthoDB" id="43398at2157"/>
<organism evidence="1 2">
    <name type="scientific">Metallosphaera hakonensis JCM 8857 = DSM 7519</name>
    <dbReference type="NCBI Taxonomy" id="1293036"/>
    <lineage>
        <taxon>Archaea</taxon>
        <taxon>Thermoproteota</taxon>
        <taxon>Thermoprotei</taxon>
        <taxon>Sulfolobales</taxon>
        <taxon>Sulfolobaceae</taxon>
        <taxon>Metallosphaera</taxon>
    </lineage>
</organism>
<reference evidence="2" key="2">
    <citation type="submission" date="2020-03" db="EMBL/GenBank/DDBJ databases">
        <title>Complete Genome Sequences of Extremely Thermoacidophilic, Metal-Mobilizing Type-Strain Members of the Archaeal Family Sulfolobaceae: Acidianus brierleyi DSM-1651T, Acidianus sulfidivorans DSM-18786T, Metallosphaera hakonensis DSM-7519T, and Metallosphaera prunae DSM-10039T.</title>
        <authorList>
            <person name="Counts J.A."/>
            <person name="Kelly R.M."/>
        </authorList>
    </citation>
    <scope>NUCLEOTIDE SEQUENCE [LARGE SCALE GENOMIC DNA]</scope>
    <source>
        <strain evidence="2">HO1-1</strain>
    </source>
</reference>
<evidence type="ECO:0000313" key="2">
    <source>
        <dbReference type="Proteomes" id="UP000247586"/>
    </source>
</evidence>
<dbReference type="RefSeq" id="WP_110368820.1">
    <property type="nucleotide sequence ID" value="NZ_CP029287.2"/>
</dbReference>
<dbReference type="KEGG" id="mhk:DFR87_02200"/>
<evidence type="ECO:0000313" key="1">
    <source>
        <dbReference type="EMBL" id="AWR98704.1"/>
    </source>
</evidence>
<dbReference type="GeneID" id="36834116"/>
<reference evidence="2" key="3">
    <citation type="submission" date="2020-03" db="EMBL/GenBank/DDBJ databases">
        <title>Sequencing and Assembly of Multiple Reported Metal-Biooxidizing Members of the Extremely Thermoacidophilic Archaeal Family Sulfolobaceae.</title>
        <authorList>
            <person name="Counts J.A."/>
            <person name="Kelly R.M."/>
        </authorList>
    </citation>
    <scope>NUCLEOTIDE SEQUENCE [LARGE SCALE GENOMIC DNA]</scope>
    <source>
        <strain evidence="2">HO1-1</strain>
    </source>
</reference>
<reference evidence="1 2" key="1">
    <citation type="submission" date="2018-05" db="EMBL/GenBank/DDBJ databases">
        <title>Complete Genome Sequences of Extremely Thermoacidophilic, Metal-Mobilizing Type-Strain Members of the Archaeal Family Sulfolobaceae: Acidianus brierleyi DSM-1651T, Acidianus sulfidivorans DSM-18786T, Metallosphaera hakonensis DSM-7519T, and Metallosphaera prunae DSM-10039T.</title>
        <authorList>
            <person name="Counts J.A."/>
            <person name="Kelly R.M."/>
        </authorList>
    </citation>
    <scope>NUCLEOTIDE SEQUENCE [LARGE SCALE GENOMIC DNA]</scope>
    <source>
        <strain evidence="1 2">HO1-1</strain>
    </source>
</reference>
<keyword evidence="2" id="KW-1185">Reference proteome</keyword>
<gene>
    <name evidence="1" type="ORF">DFR87_02200</name>
</gene>
<sequence length="96" mass="11072">MTWKFKSSKIEVKDVPVCVVDEIERSPKLRSLFQEAGLKTGHGSEAHRLVSEVVIKVFQEGKETVEDVRRKWNLNNIDLIITEIEKEARERGVIKP</sequence>
<dbReference type="AlphaFoldDB" id="A0A2U9IRS6"/>
<accession>A0A2U9IRS6</accession>
<dbReference type="EMBL" id="CP029287">
    <property type="protein sequence ID" value="AWR98704.1"/>
    <property type="molecule type" value="Genomic_DNA"/>
</dbReference>
<dbReference type="Proteomes" id="UP000247586">
    <property type="component" value="Chromosome"/>
</dbReference>
<name>A0A2U9IRS6_9CREN</name>
<proteinExistence type="predicted"/>